<sequence length="242" mass="27187">MKLNFTLIAALIAAFTFTPVSFAKTQEQKIEEIAQLLRDNGEIVDSLHESLELYIEQRDGFEKTLADNHDYMFNNPDIPWFGAANPKLTIAVFTDLSCPWCKKLDPVLHQIVKELPNDIKVVNLYVPLKERGNGSNSATFALNVWKGDNDKFKQVEKTMMSKPGIHNARSIMKVATTNDVAQYVSTDDASTAIVEKNYELFMKLGASGTPAILIDGEVIPGYMPFEDLFPLVQQKLKELETQ</sequence>
<proteinExistence type="predicted"/>
<dbReference type="RefSeq" id="WP_180826778.1">
    <property type="nucleotide sequence ID" value="NZ_CAKMTQ010000045.1"/>
</dbReference>
<keyword evidence="1" id="KW-0732">Signal</keyword>
<evidence type="ECO:0000259" key="2">
    <source>
        <dbReference type="Pfam" id="PF13098"/>
    </source>
</evidence>
<dbReference type="CDD" id="cd03023">
    <property type="entry name" value="DsbA_Com1_like"/>
    <property type="match status" value="1"/>
</dbReference>
<organism evidence="3 4">
    <name type="scientific">Vibrio owensii</name>
    <dbReference type="NCBI Taxonomy" id="696485"/>
    <lineage>
        <taxon>Bacteria</taxon>
        <taxon>Pseudomonadati</taxon>
        <taxon>Pseudomonadota</taxon>
        <taxon>Gammaproteobacteria</taxon>
        <taxon>Vibrionales</taxon>
        <taxon>Vibrionaceae</taxon>
        <taxon>Vibrio</taxon>
    </lineage>
</organism>
<dbReference type="InterPro" id="IPR036249">
    <property type="entry name" value="Thioredoxin-like_sf"/>
</dbReference>
<evidence type="ECO:0000313" key="3">
    <source>
        <dbReference type="EMBL" id="CAH1537907.1"/>
    </source>
</evidence>
<evidence type="ECO:0000256" key="1">
    <source>
        <dbReference type="SAM" id="SignalP"/>
    </source>
</evidence>
<dbReference type="InterPro" id="IPR012336">
    <property type="entry name" value="Thioredoxin-like_fold"/>
</dbReference>
<dbReference type="EMBL" id="CAKMTQ010000045">
    <property type="protein sequence ID" value="CAH1537907.1"/>
    <property type="molecule type" value="Genomic_DNA"/>
</dbReference>
<dbReference type="Proteomes" id="UP001295420">
    <property type="component" value="Unassembled WGS sequence"/>
</dbReference>
<reference evidence="3" key="1">
    <citation type="submission" date="2022-01" db="EMBL/GenBank/DDBJ databases">
        <authorList>
            <person name="Lagorce A."/>
        </authorList>
    </citation>
    <scope>NUCLEOTIDE SEQUENCE</scope>
    <source>
        <strain evidence="3">Th15_F1_D04</strain>
    </source>
</reference>
<dbReference type="AlphaFoldDB" id="A0AAU9QAN5"/>
<comment type="caution">
    <text evidence="3">The sequence shown here is derived from an EMBL/GenBank/DDBJ whole genome shotgun (WGS) entry which is preliminary data.</text>
</comment>
<name>A0AAU9QAN5_9VIBR</name>
<accession>A0AAU9QAN5</accession>
<dbReference type="Pfam" id="PF13098">
    <property type="entry name" value="Thioredoxin_2"/>
    <property type="match status" value="1"/>
</dbReference>
<feature type="chain" id="PRO_5043717700" evidence="1">
    <location>
        <begin position="24"/>
        <end position="242"/>
    </location>
</feature>
<feature type="domain" description="Thioredoxin-like fold" evidence="2">
    <location>
        <begin position="85"/>
        <end position="229"/>
    </location>
</feature>
<protein>
    <submittedName>
        <fullName evidence="3">Secreted protein, suppressor for copper-sensitivity ScsC</fullName>
    </submittedName>
</protein>
<gene>
    <name evidence="3" type="ORF">THF1D04_50156</name>
</gene>
<dbReference type="InterPro" id="IPR051470">
    <property type="entry name" value="Thiol:disulfide_interchange"/>
</dbReference>
<dbReference type="SUPFAM" id="SSF52833">
    <property type="entry name" value="Thioredoxin-like"/>
    <property type="match status" value="1"/>
</dbReference>
<feature type="signal peptide" evidence="1">
    <location>
        <begin position="1"/>
        <end position="23"/>
    </location>
</feature>
<dbReference type="PANTHER" id="PTHR35272">
    <property type="entry name" value="THIOL:DISULFIDE INTERCHANGE PROTEIN DSBC-RELATED"/>
    <property type="match status" value="1"/>
</dbReference>
<dbReference type="Gene3D" id="3.40.30.10">
    <property type="entry name" value="Glutaredoxin"/>
    <property type="match status" value="1"/>
</dbReference>
<evidence type="ECO:0000313" key="4">
    <source>
        <dbReference type="Proteomes" id="UP001295420"/>
    </source>
</evidence>
<dbReference type="PANTHER" id="PTHR35272:SF3">
    <property type="entry name" value="THIOL:DISULFIDE INTERCHANGE PROTEIN DSBC"/>
    <property type="match status" value="1"/>
</dbReference>